<organism evidence="1 2">
    <name type="scientific">Streptomyces carpinensis</name>
    <dbReference type="NCBI Taxonomy" id="66369"/>
    <lineage>
        <taxon>Bacteria</taxon>
        <taxon>Bacillati</taxon>
        <taxon>Actinomycetota</taxon>
        <taxon>Actinomycetes</taxon>
        <taxon>Kitasatosporales</taxon>
        <taxon>Streptomycetaceae</taxon>
        <taxon>Streptomyces</taxon>
    </lineage>
</organism>
<protein>
    <submittedName>
        <fullName evidence="1">Class I SAM-dependent methyltransferase</fullName>
    </submittedName>
</protein>
<reference evidence="1 2" key="1">
    <citation type="submission" date="2024-06" db="EMBL/GenBank/DDBJ databases">
        <title>The Natural Products Discovery Center: Release of the First 8490 Sequenced Strains for Exploring Actinobacteria Biosynthetic Diversity.</title>
        <authorList>
            <person name="Kalkreuter E."/>
            <person name="Kautsar S.A."/>
            <person name="Yang D."/>
            <person name="Bader C.D."/>
            <person name="Teijaro C.N."/>
            <person name="Fluegel L."/>
            <person name="Davis C.M."/>
            <person name="Simpson J.R."/>
            <person name="Lauterbach L."/>
            <person name="Steele A.D."/>
            <person name="Gui C."/>
            <person name="Meng S."/>
            <person name="Li G."/>
            <person name="Viehrig K."/>
            <person name="Ye F."/>
            <person name="Su P."/>
            <person name="Kiefer A.F."/>
            <person name="Nichols A."/>
            <person name="Cepeda A.J."/>
            <person name="Yan W."/>
            <person name="Fan B."/>
            <person name="Jiang Y."/>
            <person name="Adhikari A."/>
            <person name="Zheng C.-J."/>
            <person name="Schuster L."/>
            <person name="Cowan T.M."/>
            <person name="Smanski M.J."/>
            <person name="Chevrette M.G."/>
            <person name="De Carvalho L.P.S."/>
            <person name="Shen B."/>
        </authorList>
    </citation>
    <scope>NUCLEOTIDE SEQUENCE [LARGE SCALE GENOMIC DNA]</scope>
    <source>
        <strain evidence="1 2">NPDC000634</strain>
    </source>
</reference>
<evidence type="ECO:0000313" key="1">
    <source>
        <dbReference type="EMBL" id="MER6982980.1"/>
    </source>
</evidence>
<accession>A0ABV1WFL8</accession>
<dbReference type="EMBL" id="JBEPCU010001206">
    <property type="protein sequence ID" value="MER6982980.1"/>
    <property type="molecule type" value="Genomic_DNA"/>
</dbReference>
<keyword evidence="1" id="KW-0489">Methyltransferase</keyword>
<feature type="non-terminal residue" evidence="1">
    <location>
        <position position="44"/>
    </location>
</feature>
<keyword evidence="2" id="KW-1185">Reference proteome</keyword>
<dbReference type="Proteomes" id="UP001458415">
    <property type="component" value="Unassembled WGS sequence"/>
</dbReference>
<dbReference type="GO" id="GO:0008168">
    <property type="term" value="F:methyltransferase activity"/>
    <property type="evidence" value="ECO:0007669"/>
    <property type="project" value="UniProtKB-KW"/>
</dbReference>
<name>A0ABV1WFL8_9ACTN</name>
<sequence length="44" mass="4518">MTAAPKPDILAAFESAKGFMPTDEGLALYAAAVEAGRLGLPLLE</sequence>
<evidence type="ECO:0000313" key="2">
    <source>
        <dbReference type="Proteomes" id="UP001458415"/>
    </source>
</evidence>
<dbReference type="GO" id="GO:0032259">
    <property type="term" value="P:methylation"/>
    <property type="evidence" value="ECO:0007669"/>
    <property type="project" value="UniProtKB-KW"/>
</dbReference>
<comment type="caution">
    <text evidence="1">The sequence shown here is derived from an EMBL/GenBank/DDBJ whole genome shotgun (WGS) entry which is preliminary data.</text>
</comment>
<proteinExistence type="predicted"/>
<keyword evidence="1" id="KW-0808">Transferase</keyword>
<gene>
    <name evidence="1" type="ORF">ABT317_39980</name>
</gene>